<comment type="caution">
    <text evidence="1">The sequence shown here is derived from an EMBL/GenBank/DDBJ whole genome shotgun (WGS) entry which is preliminary data.</text>
</comment>
<dbReference type="AlphaFoldDB" id="A0A543J8I1"/>
<proteinExistence type="predicted"/>
<evidence type="ECO:0000313" key="1">
    <source>
        <dbReference type="EMBL" id="TQM79114.1"/>
    </source>
</evidence>
<sequence>MTDPDRVPADVDTERPSAARVYDYLLGGGYRAALPCGGYVAISHLTAGPDPKFFRPHDQQLARPLGEVVGIGTSQRRVRRR</sequence>
<dbReference type="GO" id="GO:0008168">
    <property type="term" value="F:methyltransferase activity"/>
    <property type="evidence" value="ECO:0007669"/>
    <property type="project" value="UniProtKB-KW"/>
</dbReference>
<dbReference type="GO" id="GO:0032259">
    <property type="term" value="P:methylation"/>
    <property type="evidence" value="ECO:0007669"/>
    <property type="project" value="UniProtKB-KW"/>
</dbReference>
<keyword evidence="1" id="KW-0808">Transferase</keyword>
<evidence type="ECO:0000313" key="2">
    <source>
        <dbReference type="Proteomes" id="UP000316628"/>
    </source>
</evidence>
<protein>
    <submittedName>
        <fullName evidence="1">S-adenosyl methyltransferase</fullName>
    </submittedName>
</protein>
<name>A0A543J8I1_9PSEU</name>
<dbReference type="OrthoDB" id="10016214at2"/>
<organism evidence="1 2">
    <name type="scientific">Saccharothrix saharensis</name>
    <dbReference type="NCBI Taxonomy" id="571190"/>
    <lineage>
        <taxon>Bacteria</taxon>
        <taxon>Bacillati</taxon>
        <taxon>Actinomycetota</taxon>
        <taxon>Actinomycetes</taxon>
        <taxon>Pseudonocardiales</taxon>
        <taxon>Pseudonocardiaceae</taxon>
        <taxon>Saccharothrix</taxon>
    </lineage>
</organism>
<dbReference type="RefSeq" id="WP_141976178.1">
    <property type="nucleotide sequence ID" value="NZ_VFPP01000001.1"/>
</dbReference>
<reference evidence="1 2" key="1">
    <citation type="submission" date="2019-06" db="EMBL/GenBank/DDBJ databases">
        <title>Sequencing the genomes of 1000 actinobacteria strains.</title>
        <authorList>
            <person name="Klenk H.-P."/>
        </authorList>
    </citation>
    <scope>NUCLEOTIDE SEQUENCE [LARGE SCALE GENOMIC DNA]</scope>
    <source>
        <strain evidence="1 2">DSM 45456</strain>
    </source>
</reference>
<keyword evidence="1" id="KW-0489">Methyltransferase</keyword>
<accession>A0A543J8I1</accession>
<dbReference type="Proteomes" id="UP000316628">
    <property type="component" value="Unassembled WGS sequence"/>
</dbReference>
<gene>
    <name evidence="1" type="ORF">FHX81_1409</name>
</gene>
<dbReference type="EMBL" id="VFPP01000001">
    <property type="protein sequence ID" value="TQM79114.1"/>
    <property type="molecule type" value="Genomic_DNA"/>
</dbReference>
<keyword evidence="2" id="KW-1185">Reference proteome</keyword>